<dbReference type="Proteomes" id="UP000281261">
    <property type="component" value="Unassembled WGS sequence"/>
</dbReference>
<name>A0A420ZDC2_UNCK3</name>
<dbReference type="AlphaFoldDB" id="A0A420ZDC2"/>
<gene>
    <name evidence="1" type="ORF">DRH29_01725</name>
</gene>
<dbReference type="EMBL" id="QMNG01000003">
    <property type="protein sequence ID" value="RLC37567.1"/>
    <property type="molecule type" value="Genomic_DNA"/>
</dbReference>
<organism evidence="1 2">
    <name type="scientific">candidate division Kazan bacterium</name>
    <dbReference type="NCBI Taxonomy" id="2202143"/>
    <lineage>
        <taxon>Bacteria</taxon>
        <taxon>Bacteria division Kazan-3B-28</taxon>
    </lineage>
</organism>
<reference evidence="1 2" key="1">
    <citation type="submission" date="2018-06" db="EMBL/GenBank/DDBJ databases">
        <title>Extensive metabolic versatility and redundancy in microbially diverse, dynamic hydrothermal sediments.</title>
        <authorList>
            <person name="Dombrowski N."/>
            <person name="Teske A."/>
            <person name="Baker B.J."/>
        </authorList>
    </citation>
    <scope>NUCLEOTIDE SEQUENCE [LARGE SCALE GENOMIC DNA]</scope>
    <source>
        <strain evidence="1">B79_G16</strain>
    </source>
</reference>
<evidence type="ECO:0000313" key="1">
    <source>
        <dbReference type="EMBL" id="RLC37567.1"/>
    </source>
</evidence>
<proteinExistence type="predicted"/>
<protein>
    <submittedName>
        <fullName evidence="1">Uncharacterized protein</fullName>
    </submittedName>
</protein>
<comment type="caution">
    <text evidence="1">The sequence shown here is derived from an EMBL/GenBank/DDBJ whole genome shotgun (WGS) entry which is preliminary data.</text>
</comment>
<accession>A0A420ZDC2</accession>
<evidence type="ECO:0000313" key="2">
    <source>
        <dbReference type="Proteomes" id="UP000281261"/>
    </source>
</evidence>
<sequence>MEGKPSYPCSDYSPESWDDVTIYAITGWMSQSWDGRDDFAVAFGGYFKLLEKEGALKGQIVDQWGTAIINGTLKGDTLLFDKHYDFLATPITYPLIISFNLTKEADGHWRGTYQMSGGLHGNGTVECIVEAAIPNAFGVSSEAHLS</sequence>